<comment type="caution">
    <text evidence="2">The sequence shown here is derived from an EMBL/GenBank/DDBJ whole genome shotgun (WGS) entry which is preliminary data.</text>
</comment>
<evidence type="ECO:0000313" key="2">
    <source>
        <dbReference type="EMBL" id="RSI63652.1"/>
    </source>
</evidence>
<sequence>MFCRFKDPVESVSRVLIIRWFFYLLRSNKLPSTIIIFICVCIETFNDISNIIRIIFRRCRDRSWNLCLQIIWNSLPWGITDKVKGNSLISVWCERPFTCKENFILINNLAISVIAIKFPSTLVIKVHVGRLTWIFRKYSFTIIVSICITWRQGFNCSW</sequence>
<feature type="transmembrane region" description="Helical" evidence="1">
    <location>
        <begin position="34"/>
        <end position="56"/>
    </location>
</feature>
<accession>A0A3R9HX94</accession>
<name>A0A3R9HX94_STROR</name>
<keyword evidence="1" id="KW-0812">Transmembrane</keyword>
<gene>
    <name evidence="2" type="ORF">D8862_08205</name>
</gene>
<keyword evidence="1" id="KW-0472">Membrane</keyword>
<organism evidence="2 3">
    <name type="scientific">Streptococcus oralis</name>
    <dbReference type="NCBI Taxonomy" id="1303"/>
    <lineage>
        <taxon>Bacteria</taxon>
        <taxon>Bacillati</taxon>
        <taxon>Bacillota</taxon>
        <taxon>Bacilli</taxon>
        <taxon>Lactobacillales</taxon>
        <taxon>Streptococcaceae</taxon>
        <taxon>Streptococcus</taxon>
    </lineage>
</organism>
<reference evidence="2 3" key="1">
    <citation type="submission" date="2018-11" db="EMBL/GenBank/DDBJ databases">
        <title>Species Designations Belie Phenotypic and Genotypic Heterogeneity in Oral Streptococci.</title>
        <authorList>
            <person name="Velsko I."/>
        </authorList>
    </citation>
    <scope>NUCLEOTIDE SEQUENCE [LARGE SCALE GENOMIC DNA]</scope>
    <source>
        <strain evidence="2 3">BCC59</strain>
    </source>
</reference>
<dbReference type="AlphaFoldDB" id="A0A3R9HX94"/>
<dbReference type="EMBL" id="RJNK01000009">
    <property type="protein sequence ID" value="RSI63652.1"/>
    <property type="molecule type" value="Genomic_DNA"/>
</dbReference>
<keyword evidence="1" id="KW-1133">Transmembrane helix</keyword>
<proteinExistence type="predicted"/>
<evidence type="ECO:0000313" key="3">
    <source>
        <dbReference type="Proteomes" id="UP000272252"/>
    </source>
</evidence>
<dbReference type="Proteomes" id="UP000272252">
    <property type="component" value="Unassembled WGS sequence"/>
</dbReference>
<evidence type="ECO:0000256" key="1">
    <source>
        <dbReference type="SAM" id="Phobius"/>
    </source>
</evidence>
<protein>
    <submittedName>
        <fullName evidence="2">Uncharacterized protein</fullName>
    </submittedName>
</protein>